<reference evidence="2" key="1">
    <citation type="submission" date="2019-03" db="EMBL/GenBank/DDBJ databases">
        <title>Long read genome sequence of the mycoparasitic Pythium oligandrum ATCC 38472 isolated from sugarbeet rhizosphere.</title>
        <authorList>
            <person name="Gaulin E."/>
        </authorList>
    </citation>
    <scope>NUCLEOTIDE SEQUENCE</scope>
    <source>
        <strain evidence="2">ATCC 38472_TT</strain>
    </source>
</reference>
<dbReference type="PANTHER" id="PTHR31737:SF2">
    <property type="entry name" value="PROTEIN TOS1"/>
    <property type="match status" value="1"/>
</dbReference>
<dbReference type="InterPro" id="IPR037176">
    <property type="entry name" value="Osmotin/thaumatin-like_sf"/>
</dbReference>
<feature type="chain" id="PRO_5035441480" description="Secreted protein" evidence="1">
    <location>
        <begin position="19"/>
        <end position="171"/>
    </location>
</feature>
<feature type="signal peptide" evidence="1">
    <location>
        <begin position="1"/>
        <end position="18"/>
    </location>
</feature>
<organism evidence="2 3">
    <name type="scientific">Pythium oligandrum</name>
    <name type="common">Mycoparasitic fungus</name>
    <dbReference type="NCBI Taxonomy" id="41045"/>
    <lineage>
        <taxon>Eukaryota</taxon>
        <taxon>Sar</taxon>
        <taxon>Stramenopiles</taxon>
        <taxon>Oomycota</taxon>
        <taxon>Peronosporomycetes</taxon>
        <taxon>Pythiales</taxon>
        <taxon>Pythiaceae</taxon>
        <taxon>Pythium</taxon>
    </lineage>
</organism>
<evidence type="ECO:0000256" key="1">
    <source>
        <dbReference type="SAM" id="SignalP"/>
    </source>
</evidence>
<dbReference type="PANTHER" id="PTHR31737">
    <property type="entry name" value="PROTEIN TOS1"/>
    <property type="match status" value="1"/>
</dbReference>
<name>A0A8K1CRZ6_PYTOL</name>
<dbReference type="Gene3D" id="2.60.110.10">
    <property type="entry name" value="Thaumatin"/>
    <property type="match status" value="1"/>
</dbReference>
<accession>A0A8K1CRZ6</accession>
<proteinExistence type="predicted"/>
<keyword evidence="3" id="KW-1185">Reference proteome</keyword>
<evidence type="ECO:0008006" key="4">
    <source>
        <dbReference type="Google" id="ProtNLM"/>
    </source>
</evidence>
<dbReference type="SUPFAM" id="SSF49870">
    <property type="entry name" value="Osmotin, thaumatin-like protein"/>
    <property type="match status" value="1"/>
</dbReference>
<keyword evidence="1" id="KW-0732">Signal</keyword>
<gene>
    <name evidence="2" type="ORF">Poli38472_011275</name>
</gene>
<comment type="caution">
    <text evidence="2">The sequence shown here is derived from an EMBL/GenBank/DDBJ whole genome shotgun (WGS) entry which is preliminary data.</text>
</comment>
<dbReference type="AlphaFoldDB" id="A0A8K1CRZ6"/>
<dbReference type="Proteomes" id="UP000794436">
    <property type="component" value="Unassembled WGS sequence"/>
</dbReference>
<dbReference type="EMBL" id="SPLM01000004">
    <property type="protein sequence ID" value="TMW67655.1"/>
    <property type="molecule type" value="Genomic_DNA"/>
</dbReference>
<dbReference type="OrthoDB" id="59409at2759"/>
<sequence length="171" mass="19268">MKAVNLLVYLGVPWFVQAADVTFKNQCEYPINVYDNHVHCTLSAGSRESPVYGCNKTFSSSTMYRHQENPQATLTEFSTDSSKAWYDINIIPTGSPADCMSLGECKKVINTTGFNVPVMILPTVHLNAEGYRCHQIMCQYDGCEDAYQFPKDDIKVHDCPLDESFQVIYCP</sequence>
<protein>
    <recommendedName>
        <fullName evidence="4">Secreted protein</fullName>
    </recommendedName>
</protein>
<evidence type="ECO:0000313" key="3">
    <source>
        <dbReference type="Proteomes" id="UP000794436"/>
    </source>
</evidence>
<evidence type="ECO:0000313" key="2">
    <source>
        <dbReference type="EMBL" id="TMW67655.1"/>
    </source>
</evidence>